<keyword evidence="8" id="KW-1185">Reference proteome</keyword>
<dbReference type="EMBL" id="JBHTMP010000017">
    <property type="protein sequence ID" value="MFD1322112.1"/>
    <property type="molecule type" value="Genomic_DNA"/>
</dbReference>
<feature type="transmembrane region" description="Helical" evidence="6">
    <location>
        <begin position="165"/>
        <end position="192"/>
    </location>
</feature>
<dbReference type="InterPro" id="IPR035906">
    <property type="entry name" value="MetI-like_sf"/>
</dbReference>
<evidence type="ECO:0000256" key="6">
    <source>
        <dbReference type="SAM" id="Phobius"/>
    </source>
</evidence>
<feature type="transmembrane region" description="Helical" evidence="6">
    <location>
        <begin position="131"/>
        <end position="153"/>
    </location>
</feature>
<comment type="subcellular location">
    <subcellularLocation>
        <location evidence="1">Membrane</location>
        <topology evidence="1">Multi-pass membrane protein</topology>
    </subcellularLocation>
</comment>
<protein>
    <submittedName>
        <fullName evidence="7">Sugar ABC transporter permease</fullName>
    </submittedName>
</protein>
<evidence type="ECO:0000256" key="1">
    <source>
        <dbReference type="ARBA" id="ARBA00004141"/>
    </source>
</evidence>
<feature type="compositionally biased region" description="Pro residues" evidence="5">
    <location>
        <begin position="1"/>
        <end position="14"/>
    </location>
</feature>
<accession>A0ABW3YEL6</accession>
<feature type="transmembrane region" description="Helical" evidence="6">
    <location>
        <begin position="337"/>
        <end position="358"/>
    </location>
</feature>
<gene>
    <name evidence="7" type="ORF">ACFQ4H_13505</name>
</gene>
<feature type="region of interest" description="Disordered" evidence="5">
    <location>
        <begin position="1"/>
        <end position="26"/>
    </location>
</feature>
<feature type="transmembrane region" description="Helical" evidence="6">
    <location>
        <begin position="484"/>
        <end position="507"/>
    </location>
</feature>
<evidence type="ECO:0000256" key="3">
    <source>
        <dbReference type="ARBA" id="ARBA00022989"/>
    </source>
</evidence>
<sequence length="587" mass="61063">MTTTPLPQPEPAFIPPSTMERPSAVPRPGLGRGAQIGLGLALLAPALIALLWSYVIPSVSTLLKSFQKDNLIGPPKSVGTANYEQFAEIGLGSFGFGLLLGLVPLLVVLVVAPLLAFVADRAGRVGRLVTRGLLAAPLACYAPTALATAWRAYRLEPGAWMESPYASTLSMAAAMSFGLVVAVAGTLFLSAVRRRPAGGGGRGLALLAVGATLGLGVVAAALQSSTLQFTITGAGTERELATPTFLVMQHGFRMLNIGLAAAGSTVLLVLLALLGLVAVGLLILTRTRIEFDGWRDRPAPSTEAAAVQPAETASQPAGVPVAQPTGMVAVGRRSNPVALVLLALGLVVFLAVVGYALWPWLRSFFGDTAPLPDRFSTGSVLVNTWGPTLISAVVSVGIAALGGFAIGGLRPLGRFSEALLLLFAPWFFVGSGPLLIANYLRARDLDQINTFIGLIPPSWVSIPALVAFTLLFRGQQARWRAGSGFVSSMLLPALPMLGLAGLLTWLLAAQDLIWPYAVAQAAEMLPAPVVLLLTGGTSAFRGGAASEAIGLALPIPMVLLLLAAFAALQVFYLDRLAIRAGRSEQRA</sequence>
<comment type="caution">
    <text evidence="7">The sequence shown here is derived from an EMBL/GenBank/DDBJ whole genome shotgun (WGS) entry which is preliminary data.</text>
</comment>
<name>A0ABW3YEL6_9ACTN</name>
<keyword evidence="2 6" id="KW-0812">Transmembrane</keyword>
<keyword evidence="4 6" id="KW-0472">Membrane</keyword>
<keyword evidence="3 6" id="KW-1133">Transmembrane helix</keyword>
<evidence type="ECO:0000256" key="5">
    <source>
        <dbReference type="SAM" id="MobiDB-lite"/>
    </source>
</evidence>
<feature type="transmembrane region" description="Helical" evidence="6">
    <location>
        <begin position="36"/>
        <end position="56"/>
    </location>
</feature>
<feature type="transmembrane region" description="Helical" evidence="6">
    <location>
        <begin position="451"/>
        <end position="472"/>
    </location>
</feature>
<feature type="transmembrane region" description="Helical" evidence="6">
    <location>
        <begin position="204"/>
        <end position="222"/>
    </location>
</feature>
<evidence type="ECO:0000313" key="7">
    <source>
        <dbReference type="EMBL" id="MFD1322112.1"/>
    </source>
</evidence>
<feature type="transmembrane region" description="Helical" evidence="6">
    <location>
        <begin position="418"/>
        <end position="439"/>
    </location>
</feature>
<evidence type="ECO:0000256" key="4">
    <source>
        <dbReference type="ARBA" id="ARBA00023136"/>
    </source>
</evidence>
<evidence type="ECO:0000256" key="2">
    <source>
        <dbReference type="ARBA" id="ARBA00022692"/>
    </source>
</evidence>
<reference evidence="8" key="1">
    <citation type="journal article" date="2019" name="Int. J. Syst. Evol. Microbiol.">
        <title>The Global Catalogue of Microorganisms (GCM) 10K type strain sequencing project: providing services to taxonomists for standard genome sequencing and annotation.</title>
        <authorList>
            <consortium name="The Broad Institute Genomics Platform"/>
            <consortium name="The Broad Institute Genome Sequencing Center for Infectious Disease"/>
            <person name="Wu L."/>
            <person name="Ma J."/>
        </authorList>
    </citation>
    <scope>NUCLEOTIDE SEQUENCE [LARGE SCALE GENOMIC DNA]</scope>
    <source>
        <strain evidence="8">JCM 31037</strain>
    </source>
</reference>
<organism evidence="7 8">
    <name type="scientific">Micromonospora sonneratiae</name>
    <dbReference type="NCBI Taxonomy" id="1184706"/>
    <lineage>
        <taxon>Bacteria</taxon>
        <taxon>Bacillati</taxon>
        <taxon>Actinomycetota</taxon>
        <taxon>Actinomycetes</taxon>
        <taxon>Micromonosporales</taxon>
        <taxon>Micromonosporaceae</taxon>
        <taxon>Micromonospora</taxon>
    </lineage>
</organism>
<evidence type="ECO:0000313" key="8">
    <source>
        <dbReference type="Proteomes" id="UP001597260"/>
    </source>
</evidence>
<dbReference type="Proteomes" id="UP001597260">
    <property type="component" value="Unassembled WGS sequence"/>
</dbReference>
<feature type="transmembrane region" description="Helical" evidence="6">
    <location>
        <begin position="548"/>
        <end position="572"/>
    </location>
</feature>
<feature type="transmembrane region" description="Helical" evidence="6">
    <location>
        <begin position="257"/>
        <end position="284"/>
    </location>
</feature>
<dbReference type="Gene3D" id="1.10.3720.10">
    <property type="entry name" value="MetI-like"/>
    <property type="match status" value="1"/>
</dbReference>
<dbReference type="RefSeq" id="WP_377570665.1">
    <property type="nucleotide sequence ID" value="NZ_JBHTMP010000017.1"/>
</dbReference>
<proteinExistence type="predicted"/>
<feature type="transmembrane region" description="Helical" evidence="6">
    <location>
        <begin position="385"/>
        <end position="406"/>
    </location>
</feature>
<feature type="transmembrane region" description="Helical" evidence="6">
    <location>
        <begin position="94"/>
        <end position="119"/>
    </location>
</feature>